<evidence type="ECO:0000256" key="22">
    <source>
        <dbReference type="ARBA" id="ARBA00029828"/>
    </source>
</evidence>
<dbReference type="GO" id="GO:0046461">
    <property type="term" value="P:neutral lipid catabolic process"/>
    <property type="evidence" value="ECO:0007669"/>
    <property type="project" value="TreeGrafter"/>
</dbReference>
<evidence type="ECO:0000256" key="14">
    <source>
        <dbReference type="ARBA" id="ARBA00022968"/>
    </source>
</evidence>
<reference evidence="26" key="1">
    <citation type="submission" date="2021-06" db="EMBL/GenBank/DDBJ databases">
        <authorList>
            <person name="Kallberg Y."/>
            <person name="Tangrot J."/>
            <person name="Rosling A."/>
        </authorList>
    </citation>
    <scope>NUCLEOTIDE SEQUENCE</scope>
    <source>
        <strain evidence="26">FL966</strain>
    </source>
</reference>
<dbReference type="PANTHER" id="PTHR47175">
    <property type="entry name" value="LIPASE ATG15-RELATED"/>
    <property type="match status" value="1"/>
</dbReference>
<sequence>MTGGESSKEASIKVPEETPSRMLRQLSRALVQPALDQHLTPLRQRVGTPKRQRVSTPRTPRTRQTPIIHLTPNSTRRSLRRQSKEDKSKTKKKQTPQNLLRVLSRAPGFVQKSQIAPDVPGPSNIEIEDVEPEKNNIEIEDIEPEEHPTEIMEFTGEIKDIEPEEQRHILDNDNDDITNVYSDQATETMEFTGEFKIIPRDMNDDTNIYNDQERRHILDYDNDDITNVYSDQATETMEFTGEFKSSPHDINVDTNIYNDQVTEIMECIGEINNNPIELDDDDENDVQDQEQRPKNQRVPKSKGPPQLPHSLIKRLFGSFSNAKLSKTAMQVIIRTHLFFEQVATDLATYAAHGKREIIQDKDVLLLMKRQGLINDKISFEYLADRYLPRELSDEVCLVALFRSSAYSQQIPFSVEVKSSDSDNKYFTLKQVLHHGGTSPSTKNLFRKLEINPQNRQSIFTQVSFTASLGDNYHVVNCIDNPNPLIGVKTVQNKIPNYKDKDSISNLAKMSYDAYIELSKEADWIDLDENWEKLPFGWENVGLRGYVFADPDNSTIIIAFKGTSLHIINGGGPTAPKDKLNDNLMFSCCCAKIDFTWRGVCDCRMNKMKCNSTCIQNECNLKDSYYKTGLEIYQQATIDYPNSKIWLTGHSLGGSIASLIALTHNLPAVVFQTPGELLYAKRIGLLPDNSESELNDYLERLQIYHFGHTADPVFTGTCNGKTSTCYHVGFAMETKCHLGNTCTYDTRAKLGWKPSIMNHALLPFINKVINEWPRITEGRENIAKCEVERECKDCEGWSFI</sequence>
<dbReference type="Pfam" id="PF01764">
    <property type="entry name" value="Lipase_3"/>
    <property type="match status" value="1"/>
</dbReference>
<dbReference type="GO" id="GO:0046982">
    <property type="term" value="F:protein heterodimerization activity"/>
    <property type="evidence" value="ECO:0007669"/>
    <property type="project" value="InterPro"/>
</dbReference>
<dbReference type="SUPFAM" id="SSF47113">
    <property type="entry name" value="Histone-fold"/>
    <property type="match status" value="1"/>
</dbReference>
<evidence type="ECO:0000256" key="5">
    <source>
        <dbReference type="ARBA" id="ARBA00004343"/>
    </source>
</evidence>
<dbReference type="Gene3D" id="1.10.20.10">
    <property type="entry name" value="Histone, subunit A"/>
    <property type="match status" value="1"/>
</dbReference>
<dbReference type="AlphaFoldDB" id="A0A9N9HHX3"/>
<dbReference type="InterPro" id="IPR035425">
    <property type="entry name" value="CENP-T/H4_C"/>
</dbReference>
<evidence type="ECO:0000256" key="1">
    <source>
        <dbReference type="ARBA" id="ARBA00001024"/>
    </source>
</evidence>
<dbReference type="PANTHER" id="PTHR47175:SF2">
    <property type="entry name" value="LIPASE ATG15-RELATED"/>
    <property type="match status" value="1"/>
</dbReference>
<name>A0A9N9HHX3_9GLOM</name>
<comment type="caution">
    <text evidence="26">The sequence shown here is derived from an EMBL/GenBank/DDBJ whole genome shotgun (WGS) entry which is preliminary data.</text>
</comment>
<dbReference type="GO" id="GO:0034496">
    <property type="term" value="P:multivesicular body membrane disassembly"/>
    <property type="evidence" value="ECO:0007669"/>
    <property type="project" value="TreeGrafter"/>
</dbReference>
<keyword evidence="9" id="KW-0158">Chromosome</keyword>
<dbReference type="OrthoDB" id="58570at2759"/>
<evidence type="ECO:0000256" key="9">
    <source>
        <dbReference type="ARBA" id="ARBA00022454"/>
    </source>
</evidence>
<keyword evidence="27" id="KW-1185">Reference proteome</keyword>
<keyword evidence="14" id="KW-0735">Signal-anchor</keyword>
<keyword evidence="18" id="KW-0472">Membrane</keyword>
<evidence type="ECO:0000256" key="4">
    <source>
        <dbReference type="ARBA" id="ARBA00004286"/>
    </source>
</evidence>
<dbReference type="GO" id="GO:0004806">
    <property type="term" value="F:triacylglycerol lipase activity"/>
    <property type="evidence" value="ECO:0007669"/>
    <property type="project" value="UniProtKB-EC"/>
</dbReference>
<comment type="function">
    <text evidence="21">Lipase which is essential for lysis of subvacuolar cytoplasm to vacuole targeted bodies and intravacuolar autophagic bodies. Involved in the lysis of intravacuolar multivesicular body (MVB) vesicles. The intravacuolar membrane disintegration by ATG15 is critical to life span extension.</text>
</comment>
<dbReference type="CDD" id="cd22920">
    <property type="entry name" value="HFD_CENP-T"/>
    <property type="match status" value="1"/>
</dbReference>
<dbReference type="GO" id="GO:0004620">
    <property type="term" value="F:phospholipase activity"/>
    <property type="evidence" value="ECO:0007669"/>
    <property type="project" value="TreeGrafter"/>
</dbReference>
<dbReference type="GO" id="GO:0005694">
    <property type="term" value="C:chromosome"/>
    <property type="evidence" value="ECO:0007669"/>
    <property type="project" value="UniProtKB-SubCell"/>
</dbReference>
<dbReference type="GO" id="GO:0005634">
    <property type="term" value="C:nucleus"/>
    <property type="evidence" value="ECO:0007669"/>
    <property type="project" value="UniProtKB-SubCell"/>
</dbReference>
<evidence type="ECO:0000256" key="20">
    <source>
        <dbReference type="ARBA" id="ARBA00023242"/>
    </source>
</evidence>
<evidence type="ECO:0000313" key="26">
    <source>
        <dbReference type="EMBL" id="CAG8676962.1"/>
    </source>
</evidence>
<keyword evidence="19" id="KW-0325">Glycoprotein</keyword>
<keyword evidence="11" id="KW-0967">Endosome</keyword>
<dbReference type="GO" id="GO:0032585">
    <property type="term" value="C:multivesicular body membrane"/>
    <property type="evidence" value="ECO:0007669"/>
    <property type="project" value="UniProtKB-SubCell"/>
</dbReference>
<keyword evidence="20" id="KW-0539">Nucleus</keyword>
<keyword evidence="15" id="KW-1133">Transmembrane helix</keyword>
<evidence type="ECO:0000256" key="7">
    <source>
        <dbReference type="ARBA" id="ARBA00011137"/>
    </source>
</evidence>
<dbReference type="SUPFAM" id="SSF53474">
    <property type="entry name" value="alpha/beta-Hydrolases"/>
    <property type="match status" value="1"/>
</dbReference>
<evidence type="ECO:0000256" key="10">
    <source>
        <dbReference type="ARBA" id="ARBA00022692"/>
    </source>
</evidence>
<evidence type="ECO:0000256" key="6">
    <source>
        <dbReference type="ARBA" id="ARBA00010701"/>
    </source>
</evidence>
<evidence type="ECO:0000259" key="25">
    <source>
        <dbReference type="Pfam" id="PF15511"/>
    </source>
</evidence>
<evidence type="ECO:0000313" key="27">
    <source>
        <dbReference type="Proteomes" id="UP000789759"/>
    </source>
</evidence>
<feature type="region of interest" description="Disordered" evidence="23">
    <location>
        <begin position="273"/>
        <end position="307"/>
    </location>
</feature>
<feature type="compositionally biased region" description="Acidic residues" evidence="23">
    <location>
        <begin position="277"/>
        <end position="288"/>
    </location>
</feature>
<dbReference type="InterPro" id="IPR050805">
    <property type="entry name" value="ATG15_Lipase"/>
</dbReference>
<evidence type="ECO:0000256" key="19">
    <source>
        <dbReference type="ARBA" id="ARBA00023180"/>
    </source>
</evidence>
<dbReference type="GO" id="GO:0006660">
    <property type="term" value="P:phosphatidylserine catabolic process"/>
    <property type="evidence" value="ECO:0007669"/>
    <property type="project" value="TreeGrafter"/>
</dbReference>
<evidence type="ECO:0000259" key="24">
    <source>
        <dbReference type="Pfam" id="PF01764"/>
    </source>
</evidence>
<protein>
    <recommendedName>
        <fullName evidence="8">triacylglycerol lipase</fullName>
        <ecNumber evidence="8">3.1.1.3</ecNumber>
    </recommendedName>
    <alternativeName>
        <fullName evidence="22">Autophagy-related protein 15</fullName>
    </alternativeName>
</protein>
<feature type="region of interest" description="Disordered" evidence="23">
    <location>
        <begin position="34"/>
        <end position="97"/>
    </location>
</feature>
<evidence type="ECO:0000256" key="12">
    <source>
        <dbReference type="ARBA" id="ARBA00022801"/>
    </source>
</evidence>
<evidence type="ECO:0000256" key="3">
    <source>
        <dbReference type="ARBA" id="ARBA00004270"/>
    </source>
</evidence>
<keyword evidence="13" id="KW-0442">Lipid degradation</keyword>
<evidence type="ECO:0000256" key="16">
    <source>
        <dbReference type="ARBA" id="ARBA00023006"/>
    </source>
</evidence>
<feature type="region of interest" description="Disordered" evidence="23">
    <location>
        <begin position="1"/>
        <end position="21"/>
    </location>
</feature>
<feature type="domain" description="Fungal lipase-type" evidence="24">
    <location>
        <begin position="634"/>
        <end position="661"/>
    </location>
</feature>
<comment type="subunit">
    <text evidence="7">Binds to both phosphatidylinositol (PI) and phosphatidylinositol 3,5-bisphosphate (PIP2).</text>
</comment>
<feature type="compositionally biased region" description="Basic and acidic residues" evidence="23">
    <location>
        <begin position="1"/>
        <end position="19"/>
    </location>
</feature>
<evidence type="ECO:0000256" key="17">
    <source>
        <dbReference type="ARBA" id="ARBA00023098"/>
    </source>
</evidence>
<evidence type="ECO:0000256" key="21">
    <source>
        <dbReference type="ARBA" id="ARBA00024663"/>
    </source>
</evidence>
<keyword evidence="16" id="KW-0072">Autophagy</keyword>
<dbReference type="InterPro" id="IPR029058">
    <property type="entry name" value="AB_hydrolase_fold"/>
</dbReference>
<dbReference type="GO" id="GO:0005775">
    <property type="term" value="C:vacuolar lumen"/>
    <property type="evidence" value="ECO:0007669"/>
    <property type="project" value="TreeGrafter"/>
</dbReference>
<keyword evidence="17" id="KW-0443">Lipid metabolism</keyword>
<evidence type="ECO:0000256" key="15">
    <source>
        <dbReference type="ARBA" id="ARBA00022989"/>
    </source>
</evidence>
<keyword evidence="12" id="KW-0378">Hydrolase</keyword>
<comment type="catalytic activity">
    <reaction evidence="1">
        <text>a triacylglycerol + H2O = a diacylglycerol + a fatty acid + H(+)</text>
        <dbReference type="Rhea" id="RHEA:12044"/>
        <dbReference type="ChEBI" id="CHEBI:15377"/>
        <dbReference type="ChEBI" id="CHEBI:15378"/>
        <dbReference type="ChEBI" id="CHEBI:17855"/>
        <dbReference type="ChEBI" id="CHEBI:18035"/>
        <dbReference type="ChEBI" id="CHEBI:28868"/>
        <dbReference type="EC" id="3.1.1.3"/>
    </reaction>
</comment>
<dbReference type="CDD" id="cd00519">
    <property type="entry name" value="Lipase_3"/>
    <property type="match status" value="1"/>
</dbReference>
<dbReference type="EC" id="3.1.1.3" evidence="8"/>
<gene>
    <name evidence="26" type="ORF">CPELLU_LOCUS10571</name>
</gene>
<keyword evidence="10" id="KW-0812">Transmembrane</keyword>
<dbReference type="InterPro" id="IPR002921">
    <property type="entry name" value="Fungal_lipase-type"/>
</dbReference>
<evidence type="ECO:0000256" key="8">
    <source>
        <dbReference type="ARBA" id="ARBA00013279"/>
    </source>
</evidence>
<accession>A0A9N9HHX3</accession>
<organism evidence="26 27">
    <name type="scientific">Cetraspora pellucida</name>
    <dbReference type="NCBI Taxonomy" id="1433469"/>
    <lineage>
        <taxon>Eukaryota</taxon>
        <taxon>Fungi</taxon>
        <taxon>Fungi incertae sedis</taxon>
        <taxon>Mucoromycota</taxon>
        <taxon>Glomeromycotina</taxon>
        <taxon>Glomeromycetes</taxon>
        <taxon>Diversisporales</taxon>
        <taxon>Gigasporaceae</taxon>
        <taxon>Cetraspora</taxon>
    </lineage>
</organism>
<dbReference type="Gene3D" id="3.40.50.1820">
    <property type="entry name" value="alpha/beta hydrolase"/>
    <property type="match status" value="1"/>
</dbReference>
<comment type="similarity">
    <text evidence="6">Belongs to the AB hydrolase superfamily. Lipase family.</text>
</comment>
<dbReference type="EMBL" id="CAJVQA010008782">
    <property type="protein sequence ID" value="CAG8676962.1"/>
    <property type="molecule type" value="Genomic_DNA"/>
</dbReference>
<evidence type="ECO:0000256" key="11">
    <source>
        <dbReference type="ARBA" id="ARBA00022753"/>
    </source>
</evidence>
<feature type="domain" description="CENP-T/Histone H4 histone fold" evidence="25">
    <location>
        <begin position="305"/>
        <end position="396"/>
    </location>
</feature>
<dbReference type="Proteomes" id="UP000789759">
    <property type="component" value="Unassembled WGS sequence"/>
</dbReference>
<dbReference type="InterPro" id="IPR009072">
    <property type="entry name" value="Histone-fold"/>
</dbReference>
<feature type="compositionally biased region" description="Low complexity" evidence="23">
    <location>
        <begin position="54"/>
        <end position="66"/>
    </location>
</feature>
<evidence type="ECO:0000256" key="23">
    <source>
        <dbReference type="SAM" id="MobiDB-lite"/>
    </source>
</evidence>
<evidence type="ECO:0000256" key="2">
    <source>
        <dbReference type="ARBA" id="ARBA00004123"/>
    </source>
</evidence>
<proteinExistence type="inferred from homology"/>
<evidence type="ECO:0000256" key="13">
    <source>
        <dbReference type="ARBA" id="ARBA00022963"/>
    </source>
</evidence>
<dbReference type="GO" id="GO:0034727">
    <property type="term" value="P:piecemeal microautophagy of the nucleus"/>
    <property type="evidence" value="ECO:0007669"/>
    <property type="project" value="TreeGrafter"/>
</dbReference>
<comment type="subcellular location">
    <subcellularLocation>
        <location evidence="4">Chromosome</location>
    </subcellularLocation>
    <subcellularLocation>
        <location evidence="5">Endosome</location>
        <location evidence="5">Multivesicular body membrane</location>
        <topology evidence="5">Single-pass type II membrane protein</topology>
    </subcellularLocation>
    <subcellularLocation>
        <location evidence="2">Nucleus</location>
    </subcellularLocation>
    <subcellularLocation>
        <location evidence="3">Prevacuolar compartment membrane</location>
        <topology evidence="3">Single-pass type II membrane protein</topology>
    </subcellularLocation>
</comment>
<evidence type="ECO:0000256" key="18">
    <source>
        <dbReference type="ARBA" id="ARBA00023136"/>
    </source>
</evidence>
<dbReference type="Pfam" id="PF15511">
    <property type="entry name" value="CENP-T_C"/>
    <property type="match status" value="1"/>
</dbReference>